<reference evidence="1 2" key="1">
    <citation type="submission" date="2019-03" db="EMBL/GenBank/DDBJ databases">
        <title>Genomic Encyclopedia of Type Strains, Phase IV (KMG-IV): sequencing the most valuable type-strain genomes for metagenomic binning, comparative biology and taxonomic classification.</title>
        <authorList>
            <person name="Goeker M."/>
        </authorList>
    </citation>
    <scope>NUCLEOTIDE SEQUENCE [LARGE SCALE GENOMIC DNA]</scope>
    <source>
        <strain evidence="1 2">DSM 22362</strain>
    </source>
</reference>
<dbReference type="AlphaFoldDB" id="A0A4R3W2S7"/>
<comment type="caution">
    <text evidence="1">The sequence shown here is derived from an EMBL/GenBank/DDBJ whole genome shotgun (WGS) entry which is preliminary data.</text>
</comment>
<organism evidence="1 2">
    <name type="scientific">Sphingobacterium alimentarium</name>
    <dbReference type="NCBI Taxonomy" id="797292"/>
    <lineage>
        <taxon>Bacteria</taxon>
        <taxon>Pseudomonadati</taxon>
        <taxon>Bacteroidota</taxon>
        <taxon>Sphingobacteriia</taxon>
        <taxon>Sphingobacteriales</taxon>
        <taxon>Sphingobacteriaceae</taxon>
        <taxon>Sphingobacterium</taxon>
    </lineage>
</organism>
<accession>A0A4R3W2S7</accession>
<dbReference type="RefSeq" id="WP_132776316.1">
    <property type="nucleotide sequence ID" value="NZ_SMBZ01000003.1"/>
</dbReference>
<evidence type="ECO:0000313" key="1">
    <source>
        <dbReference type="EMBL" id="TCV19910.1"/>
    </source>
</evidence>
<name>A0A4R3W2S7_9SPHI</name>
<gene>
    <name evidence="1" type="ORF">EDC17_10038</name>
</gene>
<keyword evidence="2" id="KW-1185">Reference proteome</keyword>
<dbReference type="EMBL" id="SMBZ01000003">
    <property type="protein sequence ID" value="TCV19910.1"/>
    <property type="molecule type" value="Genomic_DNA"/>
</dbReference>
<proteinExistence type="predicted"/>
<sequence length="103" mass="12114">MQEVLPFELFQSIAEQLGFHHEPVTVGEKHYRPIVFKVNKTNHYVFCLTPLFIEPEDFFDGVGDAYDKYLDGKDADGYMFFRDMNPDQLKVQVVNWYSTLVNE</sequence>
<dbReference type="Proteomes" id="UP000295197">
    <property type="component" value="Unassembled WGS sequence"/>
</dbReference>
<protein>
    <submittedName>
        <fullName evidence="1">Uncharacterized protein</fullName>
    </submittedName>
</protein>
<evidence type="ECO:0000313" key="2">
    <source>
        <dbReference type="Proteomes" id="UP000295197"/>
    </source>
</evidence>